<dbReference type="Gene3D" id="3.90.950.10">
    <property type="match status" value="1"/>
</dbReference>
<dbReference type="Proteomes" id="UP000325161">
    <property type="component" value="Chromosome"/>
</dbReference>
<keyword evidence="7" id="KW-1185">Reference proteome</keyword>
<keyword evidence="3 5" id="KW-0378">Hydrolase</keyword>
<dbReference type="SUPFAM" id="SSF52972">
    <property type="entry name" value="ITPase-like"/>
    <property type="match status" value="2"/>
</dbReference>
<comment type="subcellular location">
    <subcellularLocation>
        <location evidence="1 5">Cytoplasm</location>
    </subcellularLocation>
</comment>
<evidence type="ECO:0000313" key="6">
    <source>
        <dbReference type="EMBL" id="QEI06956.1"/>
    </source>
</evidence>
<dbReference type="InterPro" id="IPR029001">
    <property type="entry name" value="ITPase-like_fam"/>
</dbReference>
<accession>A0A5C0AZ47</accession>
<dbReference type="InterPro" id="IPR003697">
    <property type="entry name" value="Maf-like"/>
</dbReference>
<dbReference type="Pfam" id="PF02545">
    <property type="entry name" value="Maf"/>
    <property type="match status" value="1"/>
</dbReference>
<feature type="site" description="Important for substrate specificity" evidence="5">
    <location>
        <position position="186"/>
    </location>
</feature>
<organism evidence="6 7">
    <name type="scientific">Pigmentiphaga aceris</name>
    <dbReference type="NCBI Taxonomy" id="1940612"/>
    <lineage>
        <taxon>Bacteria</taxon>
        <taxon>Pseudomonadati</taxon>
        <taxon>Pseudomonadota</taxon>
        <taxon>Betaproteobacteria</taxon>
        <taxon>Burkholderiales</taxon>
        <taxon>Alcaligenaceae</taxon>
        <taxon>Pigmentiphaga</taxon>
    </lineage>
</organism>
<protein>
    <recommendedName>
        <fullName evidence="5">7-methyl-GTP pyrophosphatase</fullName>
        <shortName evidence="5">m(7)GTP pyrophosphatase</shortName>
        <ecNumber evidence="5">3.6.1.-</ecNumber>
    </recommendedName>
</protein>
<dbReference type="GO" id="GO:0005737">
    <property type="term" value="C:cytoplasm"/>
    <property type="evidence" value="ECO:0007669"/>
    <property type="project" value="UniProtKB-SubCell"/>
</dbReference>
<comment type="function">
    <text evidence="5">Nucleoside triphosphate pyrophosphatase that hydrolyzes 7-methyl-GTP (m(7)GTP). May have a dual role in cell division arrest and in preventing the incorporation of modified nucleotides into cellular nucleic acids.</text>
</comment>
<evidence type="ECO:0000256" key="5">
    <source>
        <dbReference type="HAMAP-Rule" id="MF_00528"/>
    </source>
</evidence>
<proteinExistence type="inferred from homology"/>
<dbReference type="RefSeq" id="WP_148816003.1">
    <property type="nucleotide sequence ID" value="NZ_CP043046.1"/>
</dbReference>
<feature type="site" description="Important for substrate specificity" evidence="5">
    <location>
        <position position="76"/>
    </location>
</feature>
<dbReference type="CDD" id="cd00555">
    <property type="entry name" value="Maf"/>
    <property type="match status" value="1"/>
</dbReference>
<sequence length="235" mass="24822">MPLQTPARPLILASTSVYRRELLGRLKLPFEVVSPEVDETPLAGETPVALAMRLARAKARAGVQLRPGAVVIGADQVATLDATRIPAPSGALSQPADEIPFHPTVRDLIGQPIGKPGTFEAALAQLQSMRGHTVSFHSALAVDDGERVESIDVVTRATFRDLPDSALIAYLQAEAVLDTAGSAKAEGLGIALMSRIDSDDPTALIGLPLIALTRMLANFGIDPLLSLAAHRHDTH</sequence>
<name>A0A5C0AZ47_9BURK</name>
<dbReference type="HAMAP" id="MF_00528">
    <property type="entry name" value="Maf"/>
    <property type="match status" value="1"/>
</dbReference>
<dbReference type="PIRSF" id="PIRSF006305">
    <property type="entry name" value="Maf"/>
    <property type="match status" value="1"/>
</dbReference>
<dbReference type="GO" id="GO:0009117">
    <property type="term" value="P:nucleotide metabolic process"/>
    <property type="evidence" value="ECO:0007669"/>
    <property type="project" value="UniProtKB-KW"/>
</dbReference>
<dbReference type="EC" id="3.6.1.-" evidence="5"/>
<dbReference type="OrthoDB" id="9813694at2"/>
<evidence type="ECO:0000313" key="7">
    <source>
        <dbReference type="Proteomes" id="UP000325161"/>
    </source>
</evidence>
<dbReference type="GO" id="GO:0047429">
    <property type="term" value="F:nucleoside triphosphate diphosphatase activity"/>
    <property type="evidence" value="ECO:0007669"/>
    <property type="project" value="InterPro"/>
</dbReference>
<keyword evidence="4 5" id="KW-0546">Nucleotide metabolism</keyword>
<evidence type="ECO:0000256" key="3">
    <source>
        <dbReference type="ARBA" id="ARBA00022801"/>
    </source>
</evidence>
<feature type="site" description="Important for substrate specificity" evidence="5">
    <location>
        <position position="18"/>
    </location>
</feature>
<dbReference type="EMBL" id="CP043046">
    <property type="protein sequence ID" value="QEI06956.1"/>
    <property type="molecule type" value="Genomic_DNA"/>
</dbReference>
<dbReference type="KEGG" id="pacr:FXN63_14755"/>
<dbReference type="PANTHER" id="PTHR43213:SF10">
    <property type="entry name" value="7-METHYL-GTP PYROPHOSPHATASE"/>
    <property type="match status" value="1"/>
</dbReference>
<evidence type="ECO:0000256" key="2">
    <source>
        <dbReference type="ARBA" id="ARBA00022490"/>
    </source>
</evidence>
<keyword evidence="2 5" id="KW-0963">Cytoplasm</keyword>
<comment type="caution">
    <text evidence="5">Lacks conserved residue(s) required for the propagation of feature annotation.</text>
</comment>
<evidence type="ECO:0000256" key="1">
    <source>
        <dbReference type="ARBA" id="ARBA00004496"/>
    </source>
</evidence>
<reference evidence="6 7" key="1">
    <citation type="submission" date="2019-08" db="EMBL/GenBank/DDBJ databases">
        <title>Amphibian skin-associated Pigmentiphaga: genome sequence and occurrence across geography and hosts.</title>
        <authorList>
            <person name="Bletz M.C."/>
            <person name="Bunk B."/>
            <person name="Sproeer C."/>
            <person name="Biwer P."/>
            <person name="Reiter S."/>
            <person name="Rabemananjara F.C.E."/>
            <person name="Schulz S."/>
            <person name="Overmann J."/>
            <person name="Vences M."/>
        </authorList>
    </citation>
    <scope>NUCLEOTIDE SEQUENCE [LARGE SCALE GENOMIC DNA]</scope>
    <source>
        <strain evidence="6 7">Mada1488</strain>
    </source>
</reference>
<comment type="cofactor">
    <cofactor evidence="5">
        <name>a divalent metal cation</name>
        <dbReference type="ChEBI" id="CHEBI:60240"/>
    </cofactor>
</comment>
<evidence type="ECO:0000256" key="4">
    <source>
        <dbReference type="ARBA" id="ARBA00023080"/>
    </source>
</evidence>
<comment type="catalytic activity">
    <reaction evidence="5">
        <text>N(7)-methyl-GTP + H2O = N(7)-methyl-GMP + diphosphate + H(+)</text>
        <dbReference type="Rhea" id="RHEA:58744"/>
        <dbReference type="ChEBI" id="CHEBI:15377"/>
        <dbReference type="ChEBI" id="CHEBI:15378"/>
        <dbReference type="ChEBI" id="CHEBI:33019"/>
        <dbReference type="ChEBI" id="CHEBI:58285"/>
        <dbReference type="ChEBI" id="CHEBI:87133"/>
    </reaction>
</comment>
<feature type="active site" description="Proton acceptor" evidence="5">
    <location>
        <position position="75"/>
    </location>
</feature>
<dbReference type="AlphaFoldDB" id="A0A5C0AZ47"/>
<gene>
    <name evidence="6" type="ORF">FXN63_14755</name>
</gene>
<dbReference type="PANTHER" id="PTHR43213">
    <property type="entry name" value="BIFUNCTIONAL DTTP/UTP PYROPHOSPHATASE/METHYLTRANSFERASE PROTEIN-RELATED"/>
    <property type="match status" value="1"/>
</dbReference>
<comment type="similarity">
    <text evidence="5">Belongs to the Maf family. YceF subfamily.</text>
</comment>